<sequence>MILDTTVPAEELQDKLSALEQLLLAYGRVAIGFSGGVDSSFLAAVCARIMPTNTLLVHLATPLIGTPEQTSFEQSVDGQANEGPHFKLPVLNLSVDQLQLPQVACNDANRCYHCKHAGFTAIVNHAKSLGFPTVIDGSNASDRGDYRPGMRAAEELGVRSPLMEVGFTKDEERELLRAWGYPVWNLPAGACLATRVPTGEELTREKVDLIRACEDYLHDLDLAQVRARLIGGCMHIEAAPADVAKIAALGGNAVDAEGKTPLPAVIESALRELGCDHISPEVTPYIHGAMNQ</sequence>
<name>A0A174BSY5_9ACTN</name>
<gene>
    <name evidence="2" type="ORF">ERS852381_00959</name>
</gene>
<dbReference type="AlphaFoldDB" id="A0A174BSY5"/>
<accession>A0A174BSY5</accession>
<dbReference type="Proteomes" id="UP000095468">
    <property type="component" value="Unassembled WGS sequence"/>
</dbReference>
<dbReference type="PIRSF" id="PIRSF006661">
    <property type="entry name" value="PP-lp_UCP006661"/>
    <property type="match status" value="1"/>
</dbReference>
<dbReference type="InterPro" id="IPR052188">
    <property type="entry name" value="Ni-pincer_cofactor_biosynth"/>
</dbReference>
<dbReference type="SUPFAM" id="SSF52402">
    <property type="entry name" value="Adenine nucleotide alpha hydrolases-like"/>
    <property type="match status" value="1"/>
</dbReference>
<evidence type="ECO:0000256" key="1">
    <source>
        <dbReference type="PIRSR" id="PIRSR006661-1"/>
    </source>
</evidence>
<dbReference type="RefSeq" id="WP_055286233.1">
    <property type="nucleotide sequence ID" value="NZ_CYYP01000007.1"/>
</dbReference>
<proteinExistence type="predicted"/>
<dbReference type="GO" id="GO:0016783">
    <property type="term" value="F:sulfurtransferase activity"/>
    <property type="evidence" value="ECO:0007669"/>
    <property type="project" value="InterPro"/>
</dbReference>
<feature type="active site" description="Nucleophile and sulfur donor" evidence="1">
    <location>
        <position position="191"/>
    </location>
</feature>
<evidence type="ECO:0000313" key="3">
    <source>
        <dbReference type="Proteomes" id="UP000095468"/>
    </source>
</evidence>
<dbReference type="Gene3D" id="3.40.50.620">
    <property type="entry name" value="HUPs"/>
    <property type="match status" value="1"/>
</dbReference>
<dbReference type="PANTHER" id="PTHR43169">
    <property type="entry name" value="EXSB FAMILY PROTEIN"/>
    <property type="match status" value="1"/>
</dbReference>
<dbReference type="EMBL" id="CYYP01000007">
    <property type="protein sequence ID" value="CUO02775.1"/>
    <property type="molecule type" value="Genomic_DNA"/>
</dbReference>
<evidence type="ECO:0000313" key="2">
    <source>
        <dbReference type="EMBL" id="CUO02775.1"/>
    </source>
</evidence>
<reference evidence="2 3" key="1">
    <citation type="submission" date="2015-09" db="EMBL/GenBank/DDBJ databases">
        <authorList>
            <consortium name="Pathogen Informatics"/>
        </authorList>
    </citation>
    <scope>NUCLEOTIDE SEQUENCE [LARGE SCALE GENOMIC DNA]</scope>
    <source>
        <strain evidence="2 3">2789STDY5608823</strain>
    </source>
</reference>
<dbReference type="InterPro" id="IPR005232">
    <property type="entry name" value="LarE"/>
</dbReference>
<dbReference type="PANTHER" id="PTHR43169:SF2">
    <property type="entry name" value="NAD_GMP SYNTHASE DOMAIN-CONTAINING PROTEIN"/>
    <property type="match status" value="1"/>
</dbReference>
<dbReference type="InterPro" id="IPR014729">
    <property type="entry name" value="Rossmann-like_a/b/a_fold"/>
</dbReference>
<organism evidence="2 3">
    <name type="scientific">Collinsella aerofaciens</name>
    <dbReference type="NCBI Taxonomy" id="74426"/>
    <lineage>
        <taxon>Bacteria</taxon>
        <taxon>Bacillati</taxon>
        <taxon>Actinomycetota</taxon>
        <taxon>Coriobacteriia</taxon>
        <taxon>Coriobacteriales</taxon>
        <taxon>Coriobacteriaceae</taxon>
        <taxon>Collinsella</taxon>
    </lineage>
</organism>
<protein>
    <submittedName>
        <fullName evidence="2">ATP-utilizing enzymes of the PP-loop superfamily</fullName>
    </submittedName>
</protein>